<keyword evidence="2" id="KW-0238">DNA-binding</keyword>
<dbReference type="EMBL" id="MIYZ01000016">
    <property type="protein sequence ID" value="OIR22348.1"/>
    <property type="molecule type" value="Genomic_DNA"/>
</dbReference>
<evidence type="ECO:0000313" key="6">
    <source>
        <dbReference type="EMBL" id="OIR22348.1"/>
    </source>
</evidence>
<protein>
    <recommendedName>
        <fullName evidence="4">HTH arsR-type domain-containing protein</fullName>
    </recommendedName>
</protein>
<dbReference type="SUPFAM" id="SSF46785">
    <property type="entry name" value="Winged helix' DNA-binding domain"/>
    <property type="match status" value="1"/>
</dbReference>
<dbReference type="InterPro" id="IPR001845">
    <property type="entry name" value="HTH_ArsR_DNA-bd_dom"/>
</dbReference>
<name>A0A1J5U8T6_9ARCH</name>
<dbReference type="InterPro" id="IPR036388">
    <property type="entry name" value="WH-like_DNA-bd_sf"/>
</dbReference>
<dbReference type="PRINTS" id="PR00778">
    <property type="entry name" value="HTHARSR"/>
</dbReference>
<dbReference type="Gene3D" id="1.10.10.10">
    <property type="entry name" value="Winged helix-like DNA-binding domain superfamily/Winged helix DNA-binding domain"/>
    <property type="match status" value="1"/>
</dbReference>
<comment type="caution">
    <text evidence="6">The sequence shown here is derived from an EMBL/GenBank/DDBJ whole genome shotgun (WGS) entry which is preliminary data.</text>
</comment>
<evidence type="ECO:0000313" key="7">
    <source>
        <dbReference type="Proteomes" id="UP000183615"/>
    </source>
</evidence>
<evidence type="ECO:0000256" key="1">
    <source>
        <dbReference type="ARBA" id="ARBA00023015"/>
    </source>
</evidence>
<dbReference type="Pfam" id="PF01022">
    <property type="entry name" value="HTH_5"/>
    <property type="match status" value="1"/>
</dbReference>
<evidence type="ECO:0000259" key="4">
    <source>
        <dbReference type="PROSITE" id="PS50987"/>
    </source>
</evidence>
<dbReference type="PROSITE" id="PS50987">
    <property type="entry name" value="HTH_ARSR_2"/>
    <property type="match status" value="1"/>
</dbReference>
<dbReference type="NCBIfam" id="NF033788">
    <property type="entry name" value="HTH_metalloreg"/>
    <property type="match status" value="1"/>
</dbReference>
<proteinExistence type="predicted"/>
<accession>A0A1J5U8T6</accession>
<dbReference type="PANTHER" id="PTHR43132:SF2">
    <property type="entry name" value="ARSENICAL RESISTANCE OPERON REPRESSOR ARSR-RELATED"/>
    <property type="match status" value="1"/>
</dbReference>
<gene>
    <name evidence="6" type="ORF">BET99_04510</name>
    <name evidence="5" type="ORF">BET99_05190</name>
</gene>
<dbReference type="SMART" id="SM00418">
    <property type="entry name" value="HTH_ARSR"/>
    <property type="match status" value="1"/>
</dbReference>
<dbReference type="InterPro" id="IPR051011">
    <property type="entry name" value="Metal_resp_trans_reg"/>
</dbReference>
<reference evidence="6 7" key="1">
    <citation type="submission" date="2016-08" db="EMBL/GenBank/DDBJ databases">
        <title>New Insights into Marine Group III Euryarchaeota, from dark to light.</title>
        <authorList>
            <person name="Haro-Moreno J.M."/>
            <person name="Rodriguez-Valera F."/>
            <person name="Lopez-Garcia P."/>
            <person name="Moreira D."/>
            <person name="Martin-Cuadrado A.B."/>
        </authorList>
    </citation>
    <scope>NUCLEOTIDE SEQUENCE [LARGE SCALE GENOMIC DNA]</scope>
    <source>
        <strain evidence="6">CG-Epi2</strain>
    </source>
</reference>
<evidence type="ECO:0000313" key="5">
    <source>
        <dbReference type="EMBL" id="OIR22037.1"/>
    </source>
</evidence>
<dbReference type="AlphaFoldDB" id="A0A1J5U8T6"/>
<dbReference type="CDD" id="cd00090">
    <property type="entry name" value="HTH_ARSR"/>
    <property type="match status" value="1"/>
</dbReference>
<dbReference type="InterPro" id="IPR011991">
    <property type="entry name" value="ArsR-like_HTH"/>
</dbReference>
<dbReference type="EMBL" id="MIYZ01000025">
    <property type="protein sequence ID" value="OIR22037.1"/>
    <property type="molecule type" value="Genomic_DNA"/>
</dbReference>
<dbReference type="GO" id="GO:0003700">
    <property type="term" value="F:DNA-binding transcription factor activity"/>
    <property type="evidence" value="ECO:0007669"/>
    <property type="project" value="InterPro"/>
</dbReference>
<organism evidence="6 7">
    <name type="scientific">Marine Group III euryarchaeote CG-Epi2</name>
    <dbReference type="NCBI Taxonomy" id="1888996"/>
    <lineage>
        <taxon>Archaea</taxon>
        <taxon>Methanobacteriati</taxon>
        <taxon>Thermoplasmatota</taxon>
        <taxon>Thermoplasmata</taxon>
        <taxon>Candidatus Thermoprofundales</taxon>
    </lineage>
</organism>
<dbReference type="GO" id="GO:0003677">
    <property type="term" value="F:DNA binding"/>
    <property type="evidence" value="ECO:0007669"/>
    <property type="project" value="UniProtKB-KW"/>
</dbReference>
<dbReference type="PANTHER" id="PTHR43132">
    <property type="entry name" value="ARSENICAL RESISTANCE OPERON REPRESSOR ARSR-RELATED"/>
    <property type="match status" value="1"/>
</dbReference>
<keyword evidence="3" id="KW-0804">Transcription</keyword>
<sequence length="110" mass="12870">MNSQVFKALGSETRLKIIQTLIVKEHNVSDLTKISKKDQTTISRHLSTLANNNIIKQRRAGRNVFYSIISTEMKDWLKQTIGIKRKKPNEALLRDKIKDFLNKQKKEIYE</sequence>
<dbReference type="Proteomes" id="UP000183615">
    <property type="component" value="Unassembled WGS sequence"/>
</dbReference>
<feature type="domain" description="HTH arsR-type" evidence="4">
    <location>
        <begin position="1"/>
        <end position="88"/>
    </location>
</feature>
<keyword evidence="1" id="KW-0805">Transcription regulation</keyword>
<evidence type="ECO:0000256" key="3">
    <source>
        <dbReference type="ARBA" id="ARBA00023163"/>
    </source>
</evidence>
<dbReference type="InterPro" id="IPR036390">
    <property type="entry name" value="WH_DNA-bd_sf"/>
</dbReference>
<evidence type="ECO:0000256" key="2">
    <source>
        <dbReference type="ARBA" id="ARBA00023125"/>
    </source>
</evidence>